<name>A0A6G1J5K5_9PLEO</name>
<dbReference type="AlphaFoldDB" id="A0A6G1J5K5"/>
<protein>
    <submittedName>
        <fullName evidence="1">Uncharacterized protein</fullName>
    </submittedName>
</protein>
<keyword evidence="2" id="KW-1185">Reference proteome</keyword>
<evidence type="ECO:0000313" key="2">
    <source>
        <dbReference type="Proteomes" id="UP000799291"/>
    </source>
</evidence>
<dbReference type="OrthoDB" id="8062037at2759"/>
<dbReference type="EMBL" id="MU005578">
    <property type="protein sequence ID" value="KAF2685698.1"/>
    <property type="molecule type" value="Genomic_DNA"/>
</dbReference>
<accession>A0A6G1J5K5</accession>
<dbReference type="Proteomes" id="UP000799291">
    <property type="component" value="Unassembled WGS sequence"/>
</dbReference>
<sequence length="127" mass="14613">MDSLFLGGRIIELQAGNSPGIFSIHEDLLCATSERFKKQFQRNHKLIRDDCLIWSRKLVPQVEPLEYYRAGCGANMHEKCFEKWMEQHNLSCLDCQTISATNQDNAPHSSIAMLYHPNPDALRMYLA</sequence>
<reference evidence="1" key="1">
    <citation type="journal article" date="2020" name="Stud. Mycol.">
        <title>101 Dothideomycetes genomes: a test case for predicting lifestyles and emergence of pathogens.</title>
        <authorList>
            <person name="Haridas S."/>
            <person name="Albert R."/>
            <person name="Binder M."/>
            <person name="Bloem J."/>
            <person name="Labutti K."/>
            <person name="Salamov A."/>
            <person name="Andreopoulos B."/>
            <person name="Baker S."/>
            <person name="Barry K."/>
            <person name="Bills G."/>
            <person name="Bluhm B."/>
            <person name="Cannon C."/>
            <person name="Castanera R."/>
            <person name="Culley D."/>
            <person name="Daum C."/>
            <person name="Ezra D."/>
            <person name="Gonzalez J."/>
            <person name="Henrissat B."/>
            <person name="Kuo A."/>
            <person name="Liang C."/>
            <person name="Lipzen A."/>
            <person name="Lutzoni F."/>
            <person name="Magnuson J."/>
            <person name="Mondo S."/>
            <person name="Nolan M."/>
            <person name="Ohm R."/>
            <person name="Pangilinan J."/>
            <person name="Park H.-J."/>
            <person name="Ramirez L."/>
            <person name="Alfaro M."/>
            <person name="Sun H."/>
            <person name="Tritt A."/>
            <person name="Yoshinaga Y."/>
            <person name="Zwiers L.-H."/>
            <person name="Turgeon B."/>
            <person name="Goodwin S."/>
            <person name="Spatafora J."/>
            <person name="Crous P."/>
            <person name="Grigoriev I."/>
        </authorList>
    </citation>
    <scope>NUCLEOTIDE SEQUENCE</scope>
    <source>
        <strain evidence="1">CBS 122367</strain>
    </source>
</reference>
<evidence type="ECO:0000313" key="1">
    <source>
        <dbReference type="EMBL" id="KAF2685698.1"/>
    </source>
</evidence>
<gene>
    <name evidence="1" type="ORF">K458DRAFT_387659</name>
</gene>
<organism evidence="1 2">
    <name type="scientific">Lentithecium fluviatile CBS 122367</name>
    <dbReference type="NCBI Taxonomy" id="1168545"/>
    <lineage>
        <taxon>Eukaryota</taxon>
        <taxon>Fungi</taxon>
        <taxon>Dikarya</taxon>
        <taxon>Ascomycota</taxon>
        <taxon>Pezizomycotina</taxon>
        <taxon>Dothideomycetes</taxon>
        <taxon>Pleosporomycetidae</taxon>
        <taxon>Pleosporales</taxon>
        <taxon>Massarineae</taxon>
        <taxon>Lentitheciaceae</taxon>
        <taxon>Lentithecium</taxon>
    </lineage>
</organism>
<proteinExistence type="predicted"/>